<feature type="signal peptide" evidence="1">
    <location>
        <begin position="1"/>
        <end position="40"/>
    </location>
</feature>
<dbReference type="InterPro" id="IPR046235">
    <property type="entry name" value="DUF6268"/>
</dbReference>
<evidence type="ECO:0000259" key="2">
    <source>
        <dbReference type="Pfam" id="PF19783"/>
    </source>
</evidence>
<dbReference type="Pfam" id="PF19783">
    <property type="entry name" value="DUF6268"/>
    <property type="match status" value="1"/>
</dbReference>
<feature type="chain" id="PRO_5018172198" evidence="1">
    <location>
        <begin position="41"/>
        <end position="315"/>
    </location>
</feature>
<sequence>MTLYNAKIDDVKVISSKSLNLSVLSLMCASGLLLSQQAVAAPDRSPFSITVARTSTGTANIGTDSTNPNQLQRDAWKTSFSASMPLNRQWSIGANLGYDNLDYDWDMNQNTLLRSSIEPWSTIHQYSAGLSLSYRLDNHWMFLIAPKLQYAYADTASSSNAQSYGVVASGMYRFDSGNMLGFGVAYLNDISEVRTIPYLAVRWQINDKWVLANPFQAGFSGPAGLELSYQYRSDIDFGIGSSKRTERFLIADDDQTIEVDEWVGFVRAGWQATDNISLNAYAGYYFGGEMELSYPDVTEDIEDQAALGLAFKLTF</sequence>
<keyword evidence="4" id="KW-1185">Reference proteome</keyword>
<evidence type="ECO:0000313" key="4">
    <source>
        <dbReference type="Proteomes" id="UP000278035"/>
    </source>
</evidence>
<accession>A0A3G8LT42</accession>
<dbReference type="Proteomes" id="UP000278035">
    <property type="component" value="Chromosome"/>
</dbReference>
<evidence type="ECO:0000256" key="1">
    <source>
        <dbReference type="SAM" id="SignalP"/>
    </source>
</evidence>
<dbReference type="KEGG" id="slj:EGC82_07480"/>
<proteinExistence type="predicted"/>
<dbReference type="SUPFAM" id="SSF56935">
    <property type="entry name" value="Porins"/>
    <property type="match status" value="1"/>
</dbReference>
<reference evidence="4" key="1">
    <citation type="submission" date="2018-11" db="EMBL/GenBank/DDBJ databases">
        <title>Shewanella sp. M2.</title>
        <authorList>
            <person name="Hwang Y.J."/>
            <person name="Hwang C.Y."/>
        </authorList>
    </citation>
    <scope>NUCLEOTIDE SEQUENCE [LARGE SCALE GENOMIC DNA]</scope>
    <source>
        <strain evidence="4">LMG 19866</strain>
    </source>
</reference>
<feature type="domain" description="DUF6268" evidence="2">
    <location>
        <begin position="120"/>
        <end position="289"/>
    </location>
</feature>
<organism evidence="3 4">
    <name type="scientific">Shewanella livingstonensis</name>
    <dbReference type="NCBI Taxonomy" id="150120"/>
    <lineage>
        <taxon>Bacteria</taxon>
        <taxon>Pseudomonadati</taxon>
        <taxon>Pseudomonadota</taxon>
        <taxon>Gammaproteobacteria</taxon>
        <taxon>Alteromonadales</taxon>
        <taxon>Shewanellaceae</taxon>
        <taxon>Shewanella</taxon>
    </lineage>
</organism>
<dbReference type="RefSeq" id="WP_124730208.1">
    <property type="nucleotide sequence ID" value="NZ_CBCSKC010000001.1"/>
</dbReference>
<protein>
    <submittedName>
        <fullName evidence="3">Autotransporter outer membrane beta-barrel domain-containing protein</fullName>
    </submittedName>
</protein>
<keyword evidence="1" id="KW-0732">Signal</keyword>
<dbReference type="AlphaFoldDB" id="A0A3G8LT42"/>
<name>A0A3G8LT42_9GAMM</name>
<dbReference type="OrthoDB" id="190240at2"/>
<gene>
    <name evidence="3" type="ORF">EGC82_07480</name>
</gene>
<evidence type="ECO:0000313" key="3">
    <source>
        <dbReference type="EMBL" id="AZG72627.1"/>
    </source>
</evidence>
<dbReference type="EMBL" id="CP034015">
    <property type="protein sequence ID" value="AZG72627.1"/>
    <property type="molecule type" value="Genomic_DNA"/>
</dbReference>